<dbReference type="Proteomes" id="UP000605392">
    <property type="component" value="Unassembled WGS sequence"/>
</dbReference>
<organism evidence="1 2">
    <name type="scientific">Hymenobacter qilianensis</name>
    <dbReference type="NCBI Taxonomy" id="1385715"/>
    <lineage>
        <taxon>Bacteria</taxon>
        <taxon>Pseudomonadati</taxon>
        <taxon>Bacteroidota</taxon>
        <taxon>Cytophagia</taxon>
        <taxon>Cytophagales</taxon>
        <taxon>Hymenobacteraceae</taxon>
        <taxon>Hymenobacter</taxon>
    </lineage>
</organism>
<protein>
    <submittedName>
        <fullName evidence="1">AraC family transcriptional regulator</fullName>
    </submittedName>
</protein>
<comment type="caution">
    <text evidence="1">The sequence shown here is derived from an EMBL/GenBank/DDBJ whole genome shotgun (WGS) entry which is preliminary data.</text>
</comment>
<reference evidence="1 2" key="1">
    <citation type="journal article" date="2019" name="Int. J. Syst. Evol. Microbiol.">
        <title>The Global Catalogue of Microorganisms (GCM) 10K type strain sequencing project: providing services to taxonomists for standard genome sequencing and annotation.</title>
        <authorList>
            <consortium name="The Broad Institute Genomics Platform"/>
            <consortium name="The Broad Institute Genome Sequencing Center for Infectious Disease"/>
            <person name="Wu L."/>
            <person name="Ma J."/>
        </authorList>
    </citation>
    <scope>NUCLEOTIDE SEQUENCE [LARGE SCALE GENOMIC DNA]</scope>
    <source>
        <strain evidence="1 2">CGMCC 1.12720</strain>
    </source>
</reference>
<dbReference type="EMBL" id="BMFN01000003">
    <property type="protein sequence ID" value="GGF72730.1"/>
    <property type="molecule type" value="Genomic_DNA"/>
</dbReference>
<proteinExistence type="predicted"/>
<gene>
    <name evidence="1" type="ORF">GCM10011375_29830</name>
</gene>
<evidence type="ECO:0000313" key="2">
    <source>
        <dbReference type="Proteomes" id="UP000605392"/>
    </source>
</evidence>
<sequence>MQSRTAEKQSLFKIMKQPTKEFRVLSTVTDYTRFYGLPAPAHPLLTLIDLAACRNLPRVMTPVVQQLYTVSLKRNLKGQLFYGHQSYDFSEGVMVFLGPGQVFAVSETLDTSEISGWMLVFHPDLLLKYPLGKKIASYGFFSYELHEALHLSAREESLLDDILHGIQSEYEQPIDTFSQDVLVSQLEVLLNYANRFYHRQFLTRRTAEHDLLTRFEALLTTYFAEEGEQPLPTVQHFADELRVSPAYLSDMLRSLTGQTTQQHLHHGLIEKAKRLLLTTSLSINETAFQLGFEYPQYFTRLFKNKTGVTPAAFRFSAQ</sequence>
<evidence type="ECO:0000313" key="1">
    <source>
        <dbReference type="EMBL" id="GGF72730.1"/>
    </source>
</evidence>
<name>A0ACB5PUA4_9BACT</name>
<keyword evidence="2" id="KW-1185">Reference proteome</keyword>
<accession>A0ACB5PUA4</accession>